<keyword evidence="5" id="KW-0547">Nucleotide-binding</keyword>
<dbReference type="SUPFAM" id="SSF55874">
    <property type="entry name" value="ATPase domain of HSP90 chaperone/DNA topoisomerase II/histidine kinase"/>
    <property type="match status" value="1"/>
</dbReference>
<comment type="caution">
    <text evidence="13">The sequence shown here is derived from an EMBL/GenBank/DDBJ whole genome shotgun (WGS) entry which is preliminary data.</text>
</comment>
<evidence type="ECO:0000256" key="1">
    <source>
        <dbReference type="ARBA" id="ARBA00000085"/>
    </source>
</evidence>
<dbReference type="PANTHER" id="PTHR24421">
    <property type="entry name" value="NITRATE/NITRITE SENSOR PROTEIN NARX-RELATED"/>
    <property type="match status" value="1"/>
</dbReference>
<keyword evidence="3" id="KW-0597">Phosphoprotein</keyword>
<keyword evidence="10" id="KW-1133">Transmembrane helix</keyword>
<dbReference type="InterPro" id="IPR036890">
    <property type="entry name" value="HATPase_C_sf"/>
</dbReference>
<feature type="domain" description="Signal transduction histidine kinase subgroup 3 dimerisation and phosphoacceptor" evidence="12">
    <location>
        <begin position="240"/>
        <end position="303"/>
    </location>
</feature>
<evidence type="ECO:0000256" key="9">
    <source>
        <dbReference type="SAM" id="MobiDB-lite"/>
    </source>
</evidence>
<proteinExistence type="predicted"/>
<dbReference type="PANTHER" id="PTHR24421:SF10">
    <property type="entry name" value="NITRATE_NITRITE SENSOR PROTEIN NARQ"/>
    <property type="match status" value="1"/>
</dbReference>
<keyword evidence="6" id="KW-0418">Kinase</keyword>
<feature type="transmembrane region" description="Helical" evidence="10">
    <location>
        <begin position="44"/>
        <end position="64"/>
    </location>
</feature>
<protein>
    <recommendedName>
        <fullName evidence="2">histidine kinase</fullName>
        <ecNumber evidence="2">2.7.13.3</ecNumber>
    </recommendedName>
</protein>
<gene>
    <name evidence="13" type="ORF">C1I92_03300</name>
</gene>
<organism evidence="13 14">
    <name type="scientific">Jiangella anatolica</name>
    <dbReference type="NCBI Taxonomy" id="2670374"/>
    <lineage>
        <taxon>Bacteria</taxon>
        <taxon>Bacillati</taxon>
        <taxon>Actinomycetota</taxon>
        <taxon>Actinomycetes</taxon>
        <taxon>Jiangellales</taxon>
        <taxon>Jiangellaceae</taxon>
        <taxon>Jiangella</taxon>
    </lineage>
</organism>
<name>A0A2W2CCB0_9ACTN</name>
<keyword evidence="7" id="KW-0067">ATP-binding</keyword>
<evidence type="ECO:0000256" key="10">
    <source>
        <dbReference type="SAM" id="Phobius"/>
    </source>
</evidence>
<dbReference type="EC" id="2.7.13.3" evidence="2"/>
<feature type="transmembrane region" description="Helical" evidence="10">
    <location>
        <begin position="71"/>
        <end position="89"/>
    </location>
</feature>
<feature type="region of interest" description="Disordered" evidence="9">
    <location>
        <begin position="1"/>
        <end position="34"/>
    </location>
</feature>
<evidence type="ECO:0000259" key="12">
    <source>
        <dbReference type="Pfam" id="PF07730"/>
    </source>
</evidence>
<feature type="transmembrane region" description="Helical" evidence="10">
    <location>
        <begin position="95"/>
        <end position="122"/>
    </location>
</feature>
<dbReference type="GO" id="GO:0005524">
    <property type="term" value="F:ATP binding"/>
    <property type="evidence" value="ECO:0007669"/>
    <property type="project" value="UniProtKB-KW"/>
</dbReference>
<sequence length="441" mass="46447">MLGHARTDPAGGPDIAAFDTVAPPPGPGPDRDPGADWQAWVPDLAVAAVVAFLGLFEAATAWVMPISRVELAFVAIGTAAAVGLSRRLPAAALGLVWAVCGVQLVFGIDLMLVQVTIAAVAFGTARWGSTATVWLSALSIPVAAMIVVVIANARGLGGLADLAGNASLVESLRDLSMTWQVTGVLVGTAALGAPWLAGLALRYGDRARRSRVSQQAAEEDTARAVRETGQAREIARLREEQARLANDVHDVVGHSLAVILAQAESAQYLDDPQALKETMAKIATSARTSLRDVRQVLTDTKQPPAQPAGLETLVDGVRASGHEVVSTEIGVPRPMPPELEVVAFRVLQEMLTNAIKHGRRDVPVHVERHWEGELRIEVRNVVAESPFAAPAGTVAGGGAGLEGMRRRLESVGGRLDVRRRDEDGRTTFTATAWVPVRAGGA</sequence>
<evidence type="ECO:0000256" key="5">
    <source>
        <dbReference type="ARBA" id="ARBA00022741"/>
    </source>
</evidence>
<evidence type="ECO:0000259" key="11">
    <source>
        <dbReference type="Pfam" id="PF02518"/>
    </source>
</evidence>
<keyword evidence="14" id="KW-1185">Reference proteome</keyword>
<dbReference type="InterPro" id="IPR050482">
    <property type="entry name" value="Sensor_HK_TwoCompSys"/>
</dbReference>
<evidence type="ECO:0000256" key="6">
    <source>
        <dbReference type="ARBA" id="ARBA00022777"/>
    </source>
</evidence>
<dbReference type="GO" id="GO:0000155">
    <property type="term" value="F:phosphorelay sensor kinase activity"/>
    <property type="evidence" value="ECO:0007669"/>
    <property type="project" value="InterPro"/>
</dbReference>
<dbReference type="InterPro" id="IPR003594">
    <property type="entry name" value="HATPase_dom"/>
</dbReference>
<dbReference type="GO" id="GO:0016020">
    <property type="term" value="C:membrane"/>
    <property type="evidence" value="ECO:0007669"/>
    <property type="project" value="InterPro"/>
</dbReference>
<dbReference type="Proteomes" id="UP000248764">
    <property type="component" value="Unassembled WGS sequence"/>
</dbReference>
<feature type="transmembrane region" description="Helical" evidence="10">
    <location>
        <begin position="177"/>
        <end position="201"/>
    </location>
</feature>
<dbReference type="Pfam" id="PF02518">
    <property type="entry name" value="HATPase_c"/>
    <property type="match status" value="1"/>
</dbReference>
<evidence type="ECO:0000256" key="2">
    <source>
        <dbReference type="ARBA" id="ARBA00012438"/>
    </source>
</evidence>
<reference evidence="13 14" key="1">
    <citation type="submission" date="2018-01" db="EMBL/GenBank/DDBJ databases">
        <title>Draft genome sequence of Jiangella sp. GTF31.</title>
        <authorList>
            <person name="Sahin N."/>
            <person name="Ay H."/>
            <person name="Saygin H."/>
        </authorList>
    </citation>
    <scope>NUCLEOTIDE SEQUENCE [LARGE SCALE GENOMIC DNA]</scope>
    <source>
        <strain evidence="13 14">GTF31</strain>
    </source>
</reference>
<dbReference type="Gene3D" id="3.30.565.10">
    <property type="entry name" value="Histidine kinase-like ATPase, C-terminal domain"/>
    <property type="match status" value="1"/>
</dbReference>
<evidence type="ECO:0000313" key="14">
    <source>
        <dbReference type="Proteomes" id="UP000248764"/>
    </source>
</evidence>
<accession>A0A2W2CCB0</accession>
<keyword evidence="4" id="KW-0808">Transferase</keyword>
<feature type="transmembrane region" description="Helical" evidence="10">
    <location>
        <begin position="134"/>
        <end position="157"/>
    </location>
</feature>
<keyword evidence="10" id="KW-0812">Transmembrane</keyword>
<evidence type="ECO:0000256" key="7">
    <source>
        <dbReference type="ARBA" id="ARBA00022840"/>
    </source>
</evidence>
<keyword evidence="10" id="KW-0472">Membrane</keyword>
<evidence type="ECO:0000256" key="3">
    <source>
        <dbReference type="ARBA" id="ARBA00022553"/>
    </source>
</evidence>
<dbReference type="Gene3D" id="1.20.5.1930">
    <property type="match status" value="1"/>
</dbReference>
<dbReference type="AlphaFoldDB" id="A0A2W2CCB0"/>
<dbReference type="InterPro" id="IPR011712">
    <property type="entry name" value="Sig_transdc_His_kin_sub3_dim/P"/>
</dbReference>
<keyword evidence="8" id="KW-0902">Two-component regulatory system</keyword>
<evidence type="ECO:0000256" key="8">
    <source>
        <dbReference type="ARBA" id="ARBA00023012"/>
    </source>
</evidence>
<evidence type="ECO:0000313" key="13">
    <source>
        <dbReference type="EMBL" id="PZF85917.1"/>
    </source>
</evidence>
<evidence type="ECO:0000256" key="4">
    <source>
        <dbReference type="ARBA" id="ARBA00022679"/>
    </source>
</evidence>
<feature type="domain" description="Histidine kinase/HSP90-like ATPase" evidence="11">
    <location>
        <begin position="344"/>
        <end position="431"/>
    </location>
</feature>
<dbReference type="GO" id="GO:0046983">
    <property type="term" value="F:protein dimerization activity"/>
    <property type="evidence" value="ECO:0007669"/>
    <property type="project" value="InterPro"/>
</dbReference>
<comment type="catalytic activity">
    <reaction evidence="1">
        <text>ATP + protein L-histidine = ADP + protein N-phospho-L-histidine.</text>
        <dbReference type="EC" id="2.7.13.3"/>
    </reaction>
</comment>
<dbReference type="Pfam" id="PF07730">
    <property type="entry name" value="HisKA_3"/>
    <property type="match status" value="1"/>
</dbReference>
<dbReference type="EMBL" id="POTW01000005">
    <property type="protein sequence ID" value="PZF85917.1"/>
    <property type="molecule type" value="Genomic_DNA"/>
</dbReference>